<comment type="similarity">
    <text evidence="2">Belongs to the SLC35F solute transporter family.</text>
</comment>
<feature type="transmembrane region" description="Helical" evidence="7">
    <location>
        <begin position="157"/>
        <end position="180"/>
    </location>
</feature>
<evidence type="ECO:0000256" key="2">
    <source>
        <dbReference type="ARBA" id="ARBA00007863"/>
    </source>
</evidence>
<evidence type="ECO:0000256" key="4">
    <source>
        <dbReference type="ARBA" id="ARBA00022692"/>
    </source>
</evidence>
<protein>
    <submittedName>
        <fullName evidence="8">Uncharacterized protein</fullName>
    </submittedName>
</protein>
<evidence type="ECO:0000256" key="5">
    <source>
        <dbReference type="ARBA" id="ARBA00022989"/>
    </source>
</evidence>
<feature type="transmembrane region" description="Helical" evidence="7">
    <location>
        <begin position="222"/>
        <end position="242"/>
    </location>
</feature>
<comment type="subcellular location">
    <subcellularLocation>
        <location evidence="1">Membrane</location>
        <topology evidence="1">Multi-pass membrane protein</topology>
    </subcellularLocation>
</comment>
<evidence type="ECO:0000313" key="8">
    <source>
        <dbReference type="EMBL" id="KAJ3224094.1"/>
    </source>
</evidence>
<comment type="caution">
    <text evidence="8">The sequence shown here is derived from an EMBL/GenBank/DDBJ whole genome shotgun (WGS) entry which is preliminary data.</text>
</comment>
<feature type="transmembrane region" description="Helical" evidence="7">
    <location>
        <begin position="130"/>
        <end position="151"/>
    </location>
</feature>
<gene>
    <name evidence="8" type="ORF">HK099_000252</name>
</gene>
<dbReference type="InterPro" id="IPR009262">
    <property type="entry name" value="SLC35_F1/F2/F6"/>
</dbReference>
<dbReference type="AlphaFoldDB" id="A0AAD5U5S6"/>
<evidence type="ECO:0000256" key="6">
    <source>
        <dbReference type="ARBA" id="ARBA00023136"/>
    </source>
</evidence>
<keyword evidence="5 7" id="KW-1133">Transmembrane helix</keyword>
<organism evidence="8 9">
    <name type="scientific">Clydaea vesicula</name>
    <dbReference type="NCBI Taxonomy" id="447962"/>
    <lineage>
        <taxon>Eukaryota</taxon>
        <taxon>Fungi</taxon>
        <taxon>Fungi incertae sedis</taxon>
        <taxon>Chytridiomycota</taxon>
        <taxon>Chytridiomycota incertae sedis</taxon>
        <taxon>Chytridiomycetes</taxon>
        <taxon>Lobulomycetales</taxon>
        <taxon>Lobulomycetaceae</taxon>
        <taxon>Clydaea</taxon>
    </lineage>
</organism>
<evidence type="ECO:0000313" key="9">
    <source>
        <dbReference type="Proteomes" id="UP001211065"/>
    </source>
</evidence>
<keyword evidence="4 7" id="KW-0812">Transmembrane</keyword>
<evidence type="ECO:0000256" key="1">
    <source>
        <dbReference type="ARBA" id="ARBA00004141"/>
    </source>
</evidence>
<keyword evidence="6 7" id="KW-0472">Membrane</keyword>
<dbReference type="GO" id="GO:0016020">
    <property type="term" value="C:membrane"/>
    <property type="evidence" value="ECO:0007669"/>
    <property type="project" value="UniProtKB-SubCell"/>
</dbReference>
<feature type="transmembrane region" description="Helical" evidence="7">
    <location>
        <begin position="200"/>
        <end position="216"/>
    </location>
</feature>
<dbReference type="Pfam" id="PF06027">
    <property type="entry name" value="SLC35F"/>
    <property type="match status" value="1"/>
</dbReference>
<evidence type="ECO:0000256" key="7">
    <source>
        <dbReference type="SAM" id="Phobius"/>
    </source>
</evidence>
<name>A0AAD5U5S6_9FUNG</name>
<dbReference type="PANTHER" id="PTHR14233:SF4">
    <property type="entry name" value="SOLUTE CARRIER FAMILY 35 MEMBER F2"/>
    <property type="match status" value="1"/>
</dbReference>
<evidence type="ECO:0000256" key="3">
    <source>
        <dbReference type="ARBA" id="ARBA00022448"/>
    </source>
</evidence>
<reference evidence="8" key="1">
    <citation type="submission" date="2020-05" db="EMBL/GenBank/DDBJ databases">
        <title>Phylogenomic resolution of chytrid fungi.</title>
        <authorList>
            <person name="Stajich J.E."/>
            <person name="Amses K."/>
            <person name="Simmons R."/>
            <person name="Seto K."/>
            <person name="Myers J."/>
            <person name="Bonds A."/>
            <person name="Quandt C.A."/>
            <person name="Barry K."/>
            <person name="Liu P."/>
            <person name="Grigoriev I."/>
            <person name="Longcore J.E."/>
            <person name="James T.Y."/>
        </authorList>
    </citation>
    <scope>NUCLEOTIDE SEQUENCE</scope>
    <source>
        <strain evidence="8">JEL0476</strain>
    </source>
</reference>
<dbReference type="EMBL" id="JADGJW010000105">
    <property type="protein sequence ID" value="KAJ3224094.1"/>
    <property type="molecule type" value="Genomic_DNA"/>
</dbReference>
<feature type="transmembrane region" description="Helical" evidence="7">
    <location>
        <begin position="6"/>
        <end position="23"/>
    </location>
</feature>
<sequence length="298" mass="33600">MKIIGVILFVTFIVLNDLFKCCISKDGRNKFKKSNPNWQPSLQGSLVPTVVDPLRGESIELTDREQQKKLAAQSGNLQYGRPASGMLEIRPRENKGPRPFSTQGVFLINFSKNYEYGNYVKQRNIEWNGIILALIASIGYAVSNVVQELVIKFEDNIYPAAALFAMGATGSFVSAFVANFTNFGIEDRNSLLNSTSNNKYFIVGYIISVALFYILAPKYIQAFSAVTFSFNLLTSDIFIFLFNKFYMQRSLNNLYLAGFFTVLFGLVIFNFGKVSEVYIDEPSVEYLALEEFDDSIES</sequence>
<keyword evidence="9" id="KW-1185">Reference proteome</keyword>
<accession>A0AAD5U5S6</accession>
<proteinExistence type="inferred from homology"/>
<keyword evidence="3" id="KW-0813">Transport</keyword>
<feature type="transmembrane region" description="Helical" evidence="7">
    <location>
        <begin position="254"/>
        <end position="272"/>
    </location>
</feature>
<dbReference type="InterPro" id="IPR052221">
    <property type="entry name" value="SLC35F_Transporter"/>
</dbReference>
<dbReference type="GO" id="GO:0022857">
    <property type="term" value="F:transmembrane transporter activity"/>
    <property type="evidence" value="ECO:0007669"/>
    <property type="project" value="InterPro"/>
</dbReference>
<dbReference type="Proteomes" id="UP001211065">
    <property type="component" value="Unassembled WGS sequence"/>
</dbReference>
<dbReference type="PANTHER" id="PTHR14233">
    <property type="entry name" value="DUF914-RELATED"/>
    <property type="match status" value="1"/>
</dbReference>